<evidence type="ECO:0000259" key="2">
    <source>
        <dbReference type="Pfam" id="PF07883"/>
    </source>
</evidence>
<evidence type="ECO:0000313" key="3">
    <source>
        <dbReference type="EMBL" id="KAL3421778.1"/>
    </source>
</evidence>
<gene>
    <name evidence="3" type="ORF">PVAG01_05934</name>
</gene>
<reference evidence="3 4" key="1">
    <citation type="submission" date="2024-06" db="EMBL/GenBank/DDBJ databases">
        <title>Complete genome of Phlyctema vagabunda strain 19-DSS-EL-015.</title>
        <authorList>
            <person name="Fiorenzani C."/>
        </authorList>
    </citation>
    <scope>NUCLEOTIDE SEQUENCE [LARGE SCALE GENOMIC DNA]</scope>
    <source>
        <strain evidence="3 4">19-DSS-EL-015</strain>
    </source>
</reference>
<keyword evidence="4" id="KW-1185">Reference proteome</keyword>
<dbReference type="InterPro" id="IPR014710">
    <property type="entry name" value="RmlC-like_jellyroll"/>
</dbReference>
<evidence type="ECO:0000313" key="4">
    <source>
        <dbReference type="Proteomes" id="UP001629113"/>
    </source>
</evidence>
<protein>
    <submittedName>
        <fullName evidence="3">Cupin</fullName>
    </submittedName>
</protein>
<dbReference type="PANTHER" id="PTHR36440:SF1">
    <property type="entry name" value="PUTATIVE (AFU_ORTHOLOGUE AFUA_8G07350)-RELATED"/>
    <property type="match status" value="1"/>
</dbReference>
<dbReference type="InterPro" id="IPR013096">
    <property type="entry name" value="Cupin_2"/>
</dbReference>
<sequence>MLSFLRAPVPKRTKFAHQSIMLTENGRSSVRFASAPNLVSKQATIAFTLPPSEAGPNPRDNSFNIPPVHLHPRQEEFFLVTSGNGLFTLDGREIVVPAGEKIVIPRGGYHRFTNASATAPMTLEAWYDPADHAREERFFRNLSGYLEDCASDGKAVLGNASLAQLALFCWEADVMLCEPMLALKIPKSIGVPAAVCLTWFLGVFIGNWMLGYKSTYEEYYHKGSD</sequence>
<keyword evidence="1" id="KW-1133">Transmembrane helix</keyword>
<feature type="domain" description="Cupin type-2" evidence="2">
    <location>
        <begin position="66"/>
        <end position="122"/>
    </location>
</feature>
<dbReference type="Gene3D" id="2.60.120.10">
    <property type="entry name" value="Jelly Rolls"/>
    <property type="match status" value="1"/>
</dbReference>
<dbReference type="Pfam" id="PF07883">
    <property type="entry name" value="Cupin_2"/>
    <property type="match status" value="1"/>
</dbReference>
<proteinExistence type="predicted"/>
<keyword evidence="1" id="KW-0472">Membrane</keyword>
<name>A0ABR4PER4_9HELO</name>
<organism evidence="3 4">
    <name type="scientific">Phlyctema vagabunda</name>
    <dbReference type="NCBI Taxonomy" id="108571"/>
    <lineage>
        <taxon>Eukaryota</taxon>
        <taxon>Fungi</taxon>
        <taxon>Dikarya</taxon>
        <taxon>Ascomycota</taxon>
        <taxon>Pezizomycotina</taxon>
        <taxon>Leotiomycetes</taxon>
        <taxon>Helotiales</taxon>
        <taxon>Dermateaceae</taxon>
        <taxon>Phlyctema</taxon>
    </lineage>
</organism>
<dbReference type="InterPro" id="IPR011051">
    <property type="entry name" value="RmlC_Cupin_sf"/>
</dbReference>
<evidence type="ECO:0000256" key="1">
    <source>
        <dbReference type="SAM" id="Phobius"/>
    </source>
</evidence>
<dbReference type="Proteomes" id="UP001629113">
    <property type="component" value="Unassembled WGS sequence"/>
</dbReference>
<keyword evidence="1" id="KW-0812">Transmembrane</keyword>
<dbReference type="InterPro" id="IPR053146">
    <property type="entry name" value="QDO-like"/>
</dbReference>
<comment type="caution">
    <text evidence="3">The sequence shown here is derived from an EMBL/GenBank/DDBJ whole genome shotgun (WGS) entry which is preliminary data.</text>
</comment>
<dbReference type="PANTHER" id="PTHR36440">
    <property type="entry name" value="PUTATIVE (AFU_ORTHOLOGUE AFUA_8G07350)-RELATED"/>
    <property type="match status" value="1"/>
</dbReference>
<dbReference type="EMBL" id="JBFCZG010000005">
    <property type="protein sequence ID" value="KAL3421778.1"/>
    <property type="molecule type" value="Genomic_DNA"/>
</dbReference>
<dbReference type="SUPFAM" id="SSF51182">
    <property type="entry name" value="RmlC-like cupins"/>
    <property type="match status" value="1"/>
</dbReference>
<feature type="transmembrane region" description="Helical" evidence="1">
    <location>
        <begin position="189"/>
        <end position="210"/>
    </location>
</feature>
<accession>A0ABR4PER4</accession>